<feature type="transmembrane region" description="Helical" evidence="2">
    <location>
        <begin position="69"/>
        <end position="88"/>
    </location>
</feature>
<keyword evidence="4" id="KW-1185">Reference proteome</keyword>
<name>A0AAD2FKV8_9STRA</name>
<feature type="transmembrane region" description="Helical" evidence="2">
    <location>
        <begin position="131"/>
        <end position="154"/>
    </location>
</feature>
<feature type="transmembrane region" description="Helical" evidence="2">
    <location>
        <begin position="108"/>
        <end position="125"/>
    </location>
</feature>
<evidence type="ECO:0000256" key="2">
    <source>
        <dbReference type="SAM" id="Phobius"/>
    </source>
</evidence>
<evidence type="ECO:0000256" key="1">
    <source>
        <dbReference type="SAM" id="MobiDB-lite"/>
    </source>
</evidence>
<organism evidence="3 4">
    <name type="scientific">Cylindrotheca closterium</name>
    <dbReference type="NCBI Taxonomy" id="2856"/>
    <lineage>
        <taxon>Eukaryota</taxon>
        <taxon>Sar</taxon>
        <taxon>Stramenopiles</taxon>
        <taxon>Ochrophyta</taxon>
        <taxon>Bacillariophyta</taxon>
        <taxon>Bacillariophyceae</taxon>
        <taxon>Bacillariophycidae</taxon>
        <taxon>Bacillariales</taxon>
        <taxon>Bacillariaceae</taxon>
        <taxon>Cylindrotheca</taxon>
    </lineage>
</organism>
<keyword evidence="2" id="KW-1133">Transmembrane helix</keyword>
<proteinExistence type="predicted"/>
<sequence>MSCRHRLVAICLFLLYIITWAFSMSGVLNNRFWDKRYNLKRIQENDGAVEELELGFQETTKSYFSDVRYVYFLPHVIGAILWWNLYFLQLIPKIRRNYKKFHRMLGRFLMVVLLVQTITGFGLAATTKSHIVKLVSYILCCASIFCVAQAWRYAFWRDIPKHKHWAIRLVGYMQTIALQRFWIGMLIMSHSMGWDGLYPLLDDDSTNEEWIQMTEQMFDDSFVLSITTAFLFTEWYLAAEQGMTEPPADNRNNKGGGEEEKDQNDTSMRAEKEDEDEVVIDQVVDRAFNGGKGEAEKEGEMTTAQSDSGSREMH</sequence>
<dbReference type="Pfam" id="PF10067">
    <property type="entry name" value="DUF2306"/>
    <property type="match status" value="1"/>
</dbReference>
<keyword evidence="2" id="KW-0472">Membrane</keyword>
<reference evidence="3" key="1">
    <citation type="submission" date="2023-08" db="EMBL/GenBank/DDBJ databases">
        <authorList>
            <person name="Audoor S."/>
            <person name="Bilcke G."/>
        </authorList>
    </citation>
    <scope>NUCLEOTIDE SEQUENCE</scope>
</reference>
<evidence type="ECO:0000313" key="4">
    <source>
        <dbReference type="Proteomes" id="UP001295423"/>
    </source>
</evidence>
<dbReference type="InterPro" id="IPR018750">
    <property type="entry name" value="DUF2306_membrane"/>
</dbReference>
<gene>
    <name evidence="3" type="ORF">CYCCA115_LOCUS6198</name>
</gene>
<dbReference type="AlphaFoldDB" id="A0AAD2FKV8"/>
<protein>
    <submittedName>
        <fullName evidence="3">Uncharacterized protein</fullName>
    </submittedName>
</protein>
<accession>A0AAD2FKV8</accession>
<feature type="transmembrane region" description="Helical" evidence="2">
    <location>
        <begin position="7"/>
        <end position="28"/>
    </location>
</feature>
<dbReference type="EMBL" id="CAKOGP040000738">
    <property type="protein sequence ID" value="CAJ1938600.1"/>
    <property type="molecule type" value="Genomic_DNA"/>
</dbReference>
<evidence type="ECO:0000313" key="3">
    <source>
        <dbReference type="EMBL" id="CAJ1938600.1"/>
    </source>
</evidence>
<dbReference type="Proteomes" id="UP001295423">
    <property type="component" value="Unassembled WGS sequence"/>
</dbReference>
<comment type="caution">
    <text evidence="3">The sequence shown here is derived from an EMBL/GenBank/DDBJ whole genome shotgun (WGS) entry which is preliminary data.</text>
</comment>
<keyword evidence="2" id="KW-0812">Transmembrane</keyword>
<feature type="region of interest" description="Disordered" evidence="1">
    <location>
        <begin position="244"/>
        <end position="314"/>
    </location>
</feature>